<evidence type="ECO:0000256" key="12">
    <source>
        <dbReference type="PIRSR" id="PIRSR000445-3"/>
    </source>
</evidence>
<dbReference type="PIRSF" id="PIRSF000445">
    <property type="entry name" value="4pyrrol_synth_GluRdtase"/>
    <property type="match status" value="1"/>
</dbReference>
<dbReference type="SUPFAM" id="SSF51735">
    <property type="entry name" value="NAD(P)-binding Rossmann-fold domains"/>
    <property type="match status" value="1"/>
</dbReference>
<evidence type="ECO:0000256" key="6">
    <source>
        <dbReference type="ARBA" id="ARBA00023244"/>
    </source>
</evidence>
<feature type="binding site" evidence="9 11">
    <location>
        <position position="125"/>
    </location>
    <ligand>
        <name>substrate</name>
    </ligand>
</feature>
<dbReference type="UniPathway" id="UPA00251">
    <property type="reaction ID" value="UER00316"/>
</dbReference>
<keyword evidence="6 9" id="KW-0627">Porphyrin biosynthesis</keyword>
<feature type="domain" description="Tetrapyrrole biosynthesis glutamyl-tRNA reductase dimerisation" evidence="15">
    <location>
        <begin position="325"/>
        <end position="423"/>
    </location>
</feature>
<feature type="domain" description="Quinate/shikimate 5-dehydrogenase/glutamyl-tRNA reductase" evidence="16">
    <location>
        <begin position="176"/>
        <end position="309"/>
    </location>
</feature>
<dbReference type="GO" id="GO:0008883">
    <property type="term" value="F:glutamyl-tRNA reductase activity"/>
    <property type="evidence" value="ECO:0007669"/>
    <property type="project" value="UniProtKB-UniRule"/>
</dbReference>
<dbReference type="FunFam" id="3.30.460.30:FF:000001">
    <property type="entry name" value="Glutamyl-tRNA reductase"/>
    <property type="match status" value="1"/>
</dbReference>
<dbReference type="InterPro" id="IPR006151">
    <property type="entry name" value="Shikm_DH/Glu-tRNA_Rdtase"/>
</dbReference>
<comment type="function">
    <text evidence="9">Catalyzes the NADPH-dependent reduction of glutamyl-tRNA(Glu) to glutamate 1-semialdehyde (GSA).</text>
</comment>
<evidence type="ECO:0000259" key="16">
    <source>
        <dbReference type="Pfam" id="PF01488"/>
    </source>
</evidence>
<comment type="caution">
    <text evidence="18">The sequence shown here is derived from an EMBL/GenBank/DDBJ whole genome shotgun (WGS) entry which is preliminary data.</text>
</comment>
<dbReference type="CDD" id="cd05213">
    <property type="entry name" value="NAD_bind_Glutamyl_tRNA_reduct"/>
    <property type="match status" value="1"/>
</dbReference>
<dbReference type="HAMAP" id="MF_00087">
    <property type="entry name" value="Glu_tRNA_reductase"/>
    <property type="match status" value="1"/>
</dbReference>
<proteinExistence type="inferred from homology"/>
<dbReference type="Proteomes" id="UP000614469">
    <property type="component" value="Unassembled WGS sequence"/>
</dbReference>
<evidence type="ECO:0000313" key="19">
    <source>
        <dbReference type="Proteomes" id="UP000614469"/>
    </source>
</evidence>
<evidence type="ECO:0000256" key="1">
    <source>
        <dbReference type="ARBA" id="ARBA00005059"/>
    </source>
</evidence>
<evidence type="ECO:0000256" key="11">
    <source>
        <dbReference type="PIRSR" id="PIRSR000445-2"/>
    </source>
</evidence>
<comment type="subunit">
    <text evidence="9">Homodimer.</text>
</comment>
<comment type="similarity">
    <text evidence="2 9 14">Belongs to the glutamyl-tRNA reductase family.</text>
</comment>
<keyword evidence="4 9" id="KW-0521">NADP</keyword>
<evidence type="ECO:0000256" key="9">
    <source>
        <dbReference type="HAMAP-Rule" id="MF_00087"/>
    </source>
</evidence>
<dbReference type="Pfam" id="PF00745">
    <property type="entry name" value="GlutR_dimer"/>
    <property type="match status" value="1"/>
</dbReference>
<dbReference type="PROSITE" id="PS00747">
    <property type="entry name" value="GLUTR"/>
    <property type="match status" value="1"/>
</dbReference>
<protein>
    <recommendedName>
        <fullName evidence="8 9">Glutamyl-tRNA reductase</fullName>
        <shortName evidence="9">GluTR</shortName>
        <ecNumber evidence="3 9">1.2.1.70</ecNumber>
    </recommendedName>
</protein>
<dbReference type="EC" id="1.2.1.70" evidence="3 9"/>
<evidence type="ECO:0000256" key="8">
    <source>
        <dbReference type="ARBA" id="ARBA00068659"/>
    </source>
</evidence>
<evidence type="ECO:0000256" key="10">
    <source>
        <dbReference type="PIRSR" id="PIRSR000445-1"/>
    </source>
</evidence>
<feature type="site" description="Important for activity" evidence="9 13">
    <location>
        <position position="104"/>
    </location>
</feature>
<dbReference type="PANTHER" id="PTHR43013:SF1">
    <property type="entry name" value="GLUTAMYL-TRNA REDUCTASE"/>
    <property type="match status" value="1"/>
</dbReference>
<dbReference type="SUPFAM" id="SSF69742">
    <property type="entry name" value="Glutamyl tRNA-reductase catalytic, N-terminal domain"/>
    <property type="match status" value="1"/>
</dbReference>
<sequence>MTSMPILMIGLNHKVAPVEVRERLAFGAERIPFVLKELLSDETIEINEVVLLSTCNRTEIYLCTCNSPVSEKKIQEFFASHAKLPVENLQHLVYVLRGEDAVEHLMQVSAGLDSLVLGENEILGQVRSAAETAQVAGATGPILSALFRYAIQAGKRARAETEIGRGDISVASVVVELAQQALGPLENRTVLLIGAGKISSITARALIKAGLRCIMIANRTYERAEKLAQNLHGTAVHFDALNETLKQADIVICSTGAPHIVLHADAVEKAQKARDGRPLLVADLAVPRDADPEITSIPGVQLANIDDLGIVVKTSHPVTRSIYQKVEVIIQQEFDSFHQWYGARGCVPIIQALHSKAEIIYQAEVEKTLRRLGSLTPHQEQLVQAMGKAIVGKLLHEPTVHLRELSADEDPSTYLKLVQDLYGIQ</sequence>
<dbReference type="InterPro" id="IPR000343">
    <property type="entry name" value="4pyrrol_synth_GluRdtase"/>
</dbReference>
<dbReference type="InterPro" id="IPR015895">
    <property type="entry name" value="4pyrrol_synth_GluRdtase_N"/>
</dbReference>
<accession>A0A8J6NNW9</accession>
<dbReference type="PANTHER" id="PTHR43013">
    <property type="entry name" value="GLUTAMYL-TRNA REDUCTASE"/>
    <property type="match status" value="1"/>
</dbReference>
<dbReference type="Pfam" id="PF01488">
    <property type="entry name" value="Shikimate_DH"/>
    <property type="match status" value="1"/>
</dbReference>
<dbReference type="SUPFAM" id="SSF69075">
    <property type="entry name" value="Glutamyl tRNA-reductase dimerization domain"/>
    <property type="match status" value="1"/>
</dbReference>
<evidence type="ECO:0000256" key="13">
    <source>
        <dbReference type="PIRSR" id="PIRSR000445-4"/>
    </source>
</evidence>
<evidence type="ECO:0000259" key="15">
    <source>
        <dbReference type="Pfam" id="PF00745"/>
    </source>
</evidence>
<comment type="miscellaneous">
    <text evidence="9">During catalysis, the active site Cys acts as a nucleophile attacking the alpha-carbonyl group of tRNA-bound glutamate with the formation of a thioester intermediate between enzyme and glutamate, and the concomitant release of tRNA(Glu). The thioester intermediate is finally reduced by direct hydride transfer from NADPH, to form the product GSA.</text>
</comment>
<comment type="catalytic activity">
    <reaction evidence="7 9 14">
        <text>(S)-4-amino-5-oxopentanoate + tRNA(Glu) + NADP(+) = L-glutamyl-tRNA(Glu) + NADPH + H(+)</text>
        <dbReference type="Rhea" id="RHEA:12344"/>
        <dbReference type="Rhea" id="RHEA-COMP:9663"/>
        <dbReference type="Rhea" id="RHEA-COMP:9680"/>
        <dbReference type="ChEBI" id="CHEBI:15378"/>
        <dbReference type="ChEBI" id="CHEBI:57501"/>
        <dbReference type="ChEBI" id="CHEBI:57783"/>
        <dbReference type="ChEBI" id="CHEBI:58349"/>
        <dbReference type="ChEBI" id="CHEBI:78442"/>
        <dbReference type="ChEBI" id="CHEBI:78520"/>
        <dbReference type="EC" id="1.2.1.70"/>
    </reaction>
</comment>
<dbReference type="NCBIfam" id="TIGR01035">
    <property type="entry name" value="hemA"/>
    <property type="match status" value="1"/>
</dbReference>
<gene>
    <name evidence="9" type="primary">hemA</name>
    <name evidence="18" type="ORF">H8E29_15820</name>
</gene>
<feature type="binding site" evidence="9 11">
    <location>
        <begin position="54"/>
        <end position="57"/>
    </location>
    <ligand>
        <name>substrate</name>
    </ligand>
</feature>
<evidence type="ECO:0000256" key="2">
    <source>
        <dbReference type="ARBA" id="ARBA00005916"/>
    </source>
</evidence>
<keyword evidence="5 9" id="KW-0560">Oxidoreductase</keyword>
<dbReference type="InterPro" id="IPR018214">
    <property type="entry name" value="GluRdtase_CS"/>
</dbReference>
<dbReference type="InterPro" id="IPR036291">
    <property type="entry name" value="NAD(P)-bd_dom_sf"/>
</dbReference>
<dbReference type="InterPro" id="IPR015896">
    <property type="entry name" value="4pyrrol_synth_GluRdtase_dimer"/>
</dbReference>
<evidence type="ECO:0000259" key="17">
    <source>
        <dbReference type="Pfam" id="PF05201"/>
    </source>
</evidence>
<feature type="active site" description="Nucleophile" evidence="9 10">
    <location>
        <position position="55"/>
    </location>
</feature>
<dbReference type="InterPro" id="IPR036343">
    <property type="entry name" value="GluRdtase_N_sf"/>
</dbReference>
<name>A0A8J6NNW9_9CHLR</name>
<evidence type="ECO:0000256" key="7">
    <source>
        <dbReference type="ARBA" id="ARBA00047464"/>
    </source>
</evidence>
<feature type="binding site" evidence="9 11">
    <location>
        <begin position="119"/>
        <end position="121"/>
    </location>
    <ligand>
        <name>substrate</name>
    </ligand>
</feature>
<evidence type="ECO:0000256" key="5">
    <source>
        <dbReference type="ARBA" id="ARBA00023002"/>
    </source>
</evidence>
<dbReference type="Gene3D" id="3.30.460.30">
    <property type="entry name" value="Glutamyl-tRNA reductase, N-terminal domain"/>
    <property type="match status" value="1"/>
</dbReference>
<reference evidence="18 19" key="1">
    <citation type="submission" date="2020-08" db="EMBL/GenBank/DDBJ databases">
        <title>Bridging the membrane lipid divide: bacteria of the FCB group superphylum have the potential to synthesize archaeal ether lipids.</title>
        <authorList>
            <person name="Villanueva L."/>
            <person name="Von Meijenfeldt F.A.B."/>
            <person name="Westbye A.B."/>
            <person name="Yadav S."/>
            <person name="Hopmans E.C."/>
            <person name="Dutilh B.E."/>
            <person name="Sinninghe Damste J.S."/>
        </authorList>
    </citation>
    <scope>NUCLEOTIDE SEQUENCE [LARGE SCALE GENOMIC DNA]</scope>
    <source>
        <strain evidence="18">NIOZ-UU36</strain>
    </source>
</reference>
<comment type="domain">
    <text evidence="9">Possesses an unusual extended V-shaped dimeric structure with each monomer consisting of three distinct domains arranged along a curved 'spinal' alpha-helix. The N-terminal catalytic domain specifically recognizes the glutamate moiety of the substrate. The second domain is the NADPH-binding domain, and the third C-terminal domain is responsible for dimerization.</text>
</comment>
<evidence type="ECO:0000256" key="4">
    <source>
        <dbReference type="ARBA" id="ARBA00022857"/>
    </source>
</evidence>
<dbReference type="Gene3D" id="3.40.50.720">
    <property type="entry name" value="NAD(P)-binding Rossmann-like Domain"/>
    <property type="match status" value="1"/>
</dbReference>
<dbReference type="Pfam" id="PF05201">
    <property type="entry name" value="GlutR_N"/>
    <property type="match status" value="1"/>
</dbReference>
<comment type="pathway">
    <text evidence="1 9 14">Porphyrin-containing compound metabolism; protoporphyrin-IX biosynthesis; 5-aminolevulinate from L-glutamyl-tRNA(Glu): step 1/2.</text>
</comment>
<dbReference type="GO" id="GO:0019353">
    <property type="term" value="P:protoporphyrinogen IX biosynthetic process from glutamate"/>
    <property type="evidence" value="ECO:0007669"/>
    <property type="project" value="TreeGrafter"/>
</dbReference>
<dbReference type="FunFam" id="3.40.50.720:FF:000031">
    <property type="entry name" value="Glutamyl-tRNA reductase"/>
    <property type="match status" value="1"/>
</dbReference>
<dbReference type="EMBL" id="JACNJN010000187">
    <property type="protein sequence ID" value="MBC8336730.1"/>
    <property type="molecule type" value="Genomic_DNA"/>
</dbReference>
<feature type="domain" description="Glutamyl-tRNA reductase N-terminal" evidence="17">
    <location>
        <begin position="9"/>
        <end position="161"/>
    </location>
</feature>
<dbReference type="InterPro" id="IPR036453">
    <property type="entry name" value="GluRdtase_dimer_dom_sf"/>
</dbReference>
<evidence type="ECO:0000313" key="18">
    <source>
        <dbReference type="EMBL" id="MBC8336730.1"/>
    </source>
</evidence>
<feature type="binding site" evidence="9 12">
    <location>
        <begin position="194"/>
        <end position="199"/>
    </location>
    <ligand>
        <name>NADP(+)</name>
        <dbReference type="ChEBI" id="CHEBI:58349"/>
    </ligand>
</feature>
<dbReference type="AlphaFoldDB" id="A0A8J6NNW9"/>
<dbReference type="GO" id="GO:0050661">
    <property type="term" value="F:NADP binding"/>
    <property type="evidence" value="ECO:0007669"/>
    <property type="project" value="InterPro"/>
</dbReference>
<evidence type="ECO:0000256" key="14">
    <source>
        <dbReference type="RuleBase" id="RU000584"/>
    </source>
</evidence>
<organism evidence="18 19">
    <name type="scientific">Candidatus Desulfolinea nitratireducens</name>
    <dbReference type="NCBI Taxonomy" id="2841698"/>
    <lineage>
        <taxon>Bacteria</taxon>
        <taxon>Bacillati</taxon>
        <taxon>Chloroflexota</taxon>
        <taxon>Anaerolineae</taxon>
        <taxon>Anaerolineales</taxon>
        <taxon>Anaerolineales incertae sedis</taxon>
        <taxon>Candidatus Desulfolinea</taxon>
    </lineage>
</organism>
<feature type="binding site" evidence="9 11">
    <location>
        <position position="114"/>
    </location>
    <ligand>
        <name>substrate</name>
    </ligand>
</feature>
<evidence type="ECO:0000256" key="3">
    <source>
        <dbReference type="ARBA" id="ARBA00012970"/>
    </source>
</evidence>